<evidence type="ECO:0000313" key="5">
    <source>
        <dbReference type="EMBL" id="QEN08315.1"/>
    </source>
</evidence>
<dbReference type="SUPFAM" id="SSF48239">
    <property type="entry name" value="Terpenoid cyclases/Protein prenyltransferases"/>
    <property type="match status" value="1"/>
</dbReference>
<dbReference type="InterPro" id="IPR011626">
    <property type="entry name" value="Alpha-macroglobulin_TED"/>
</dbReference>
<dbReference type="InterPro" id="IPR021868">
    <property type="entry name" value="Alpha_2_Macroglob_MG3"/>
</dbReference>
<dbReference type="SMART" id="SM01359">
    <property type="entry name" value="A2M_N_2"/>
    <property type="match status" value="1"/>
</dbReference>
<sequence>MKKELLILLTALTLFSCSENKNLSKVADLPGEEITFSNPADFTGLISSYSAGILSRESSVQVILATPPVVDLSENQLQDLFQFEPAVKGLTTLSEDRTLLFQPEETLKSSQFYTVRLNLNQIIDVPDDKSEFRFSFSTIVQDLEVFIDRVDPVDSETLTVYGRINTADTTDNDAIEQILSLDGKGLAVSWDHNRENHNFSIAGISRSQESSIFKIPWSGKSIGVDRKGEERVEVPPLNTFRFMSWKKSNSSVQSLELHFSMPLDPQQETSGLVRIGTQEIHSLKIQDNRIIVFYERLNINDKELNVSPSLRDVKGTTLKQDIQFKIPGSQEKPMAEFLTDGGLLPSGERFLIPLEAVSLKAVDIEIIRVYENNMVQFLQNNRDLKGKWNMNRVGKPVAFRTVSLEGRGVQNLNIKNTFELDLTPWVSPEPGALYQIRLSFRRSQSLYPCEDEHSEQDDLPLNKSQWTGPSYNSMWDNYYYSDWKNRDNPCSNTYYARRTDEVSFLSSSLGVIAKMSDVSGMTVYVTDLNSAGPVSGADVVLYDFQQQEIARGQSDSAGYLYLKPQGVPFVLQASRDGMSSWMRVDDGSSLSVSDFEIEGGDVREGLKGFLYGERGVWRPGDEISMGFILQDEFHKLPESHPVVFELLDPEGRRVEKMISTDSTAGMYLFQVQTDDEAPTGFWTARVTVGGSIFSKTVRIETVKPNRLKITLNSPAEPLVSELTLIPMEVRWLHGAVARNMKTETDMVLSSAKTSFDGYSSFEFDDPGKSFYSSAETVFSGQIDDQGRTQIRLPIPFEDKSPGFVNIDLQTKVFEEGGDFSVTRHVLSLSPYESYVGIRPPSGDQKRGMLLTDEDHEIEIVSLNRDGSLSERTNLEVEMYKLDWKWWWDRSEEDLAHFVSSHYRQAIDREKLTLKDGKGSWSFRVDYPEWGRYLIRVIDPISGHSTGKIIYVDWPGWAGSPQRGNGISRLSFFADKKEYTTGEQAILTIPSEEGGRILISLEDATGVLNSWWVASLEGQTTVEFPIEPSMAPTVYVHASYVQPYLGSTNDLPIRMYGIIPLSVSDPATRLEPILKTASVFEPREQVSITVSEKQGRPMAYTLAIVDDGLLDLTNFKTPDPWSTFYAKETLGVKTWDIFDDIIAARTGSFGTLLSLGGGEGADPEPPQKASRFEPVVRYFGPFQLEAGEKGVHQFEMPLYVGSVRIMAVAAAGTAYGHTEKTVPVRSDLMVLGTLPRVLGPDEEILLPVNVFSLKEGGGVVTVGVTASGPLEILEESSQDLFFEGPSDDYVYFKAKSKGEMGAVRVRFTAEMEDLKAEQFIEFNIRPSNPPTTRVTSLVLEPGRELSLPLQTFGLENQFSQILEVSSLPPINLEKRLDYLISYPHGCVEQTVSSVFPQLYLPQLAELSESRYSDLEKNLRDGIEMLQRFQLKEGSFSYWSGSLHASPWGTSYAIHFLLEAQKAGYHVPSDMISDSLSYQKTAANLWRPGGRESSLNQAYRLYTLALAGKADMAGMNRLKDSDALTVAARWKLAAAYVLAGREDAARDLTKGFSTQISSSFEVDSYGTVQRDQALVLEALALMNSRQAGEELFQSLAAKLASNEWMSTQTTAYTLLSISRWLGEDAGSERPVFSWRIDSGSGNDVTADSRYSFVDLPAQDGKLTLENKGDALLYANLVAKGTPLRGEDQDEQSNLDLRVNYRPKNSGESFNSQSISSGTDFIMEIRVANPPGQPERENLALEQILPAGWEIINPRLFASQESDRGQFEYQDIRDDRIYTYFDLARGETKVFSILLNASYRGQYYQPSVRCSAMYDDSVSAVKAGRTVEVR</sequence>
<dbReference type="Pfam" id="PF17972">
    <property type="entry name" value="bMG5"/>
    <property type="match status" value="1"/>
</dbReference>
<dbReference type="SMART" id="SM01360">
    <property type="entry name" value="A2M"/>
    <property type="match status" value="1"/>
</dbReference>
<evidence type="ECO:0000259" key="3">
    <source>
        <dbReference type="SMART" id="SM01359"/>
    </source>
</evidence>
<dbReference type="Gene3D" id="1.50.10.20">
    <property type="match status" value="1"/>
</dbReference>
<dbReference type="Pfam" id="PF01835">
    <property type="entry name" value="MG2"/>
    <property type="match status" value="1"/>
</dbReference>
<dbReference type="InterPro" id="IPR008930">
    <property type="entry name" value="Terpenoid_cyclase/PrenylTrfase"/>
</dbReference>
<name>A0A5C1QJH4_9SPIO</name>
<organism evidence="5 6">
    <name type="scientific">Oceanispirochaeta crateris</name>
    <dbReference type="NCBI Taxonomy" id="2518645"/>
    <lineage>
        <taxon>Bacteria</taxon>
        <taxon>Pseudomonadati</taxon>
        <taxon>Spirochaetota</taxon>
        <taxon>Spirochaetia</taxon>
        <taxon>Spirochaetales</taxon>
        <taxon>Spirochaetaceae</taxon>
        <taxon>Oceanispirochaeta</taxon>
    </lineage>
</organism>
<dbReference type="Pfam" id="PF17973">
    <property type="entry name" value="bMG10"/>
    <property type="match status" value="1"/>
</dbReference>
<dbReference type="InterPro" id="IPR041203">
    <property type="entry name" value="Bact_A2M_MG5"/>
</dbReference>
<dbReference type="EMBL" id="CP036150">
    <property type="protein sequence ID" value="QEN08315.1"/>
    <property type="molecule type" value="Genomic_DNA"/>
</dbReference>
<feature type="domain" description="Alpha-2-macroglobulin" evidence="4">
    <location>
        <begin position="1175"/>
        <end position="1263"/>
    </location>
</feature>
<dbReference type="PROSITE" id="PS51257">
    <property type="entry name" value="PROKAR_LIPOPROTEIN"/>
    <property type="match status" value="1"/>
</dbReference>
<dbReference type="InterPro" id="IPR041462">
    <property type="entry name" value="Bact_A2M_MG6"/>
</dbReference>
<dbReference type="GO" id="GO:0005615">
    <property type="term" value="C:extracellular space"/>
    <property type="evidence" value="ECO:0007669"/>
    <property type="project" value="InterPro"/>
</dbReference>
<dbReference type="PANTHER" id="PTHR40094">
    <property type="entry name" value="ALPHA-2-MACROGLOBULIN HOMOLOG"/>
    <property type="match status" value="1"/>
</dbReference>
<evidence type="ECO:0000259" key="4">
    <source>
        <dbReference type="SMART" id="SM01360"/>
    </source>
</evidence>
<dbReference type="InterPro" id="IPR002890">
    <property type="entry name" value="MG2"/>
</dbReference>
<dbReference type="Pfam" id="PF07703">
    <property type="entry name" value="A2M_BRD"/>
    <property type="match status" value="1"/>
</dbReference>
<protein>
    <recommendedName>
        <fullName evidence="7">Alpha-2-macroglobulin</fullName>
    </recommendedName>
</protein>
<dbReference type="PANTHER" id="PTHR40094:SF1">
    <property type="entry name" value="UBIQUITIN DOMAIN-CONTAINING PROTEIN"/>
    <property type="match status" value="1"/>
</dbReference>
<evidence type="ECO:0000256" key="2">
    <source>
        <dbReference type="ARBA" id="ARBA00022729"/>
    </source>
</evidence>
<reference evidence="5 6" key="1">
    <citation type="submission" date="2019-02" db="EMBL/GenBank/DDBJ databases">
        <title>Complete Genome Sequence and Methylome Analysis of free living Spirochaetas.</title>
        <authorList>
            <person name="Fomenkov A."/>
            <person name="Dubinina G."/>
            <person name="Leshcheva N."/>
            <person name="Mikheeva N."/>
            <person name="Grabovich M."/>
            <person name="Vincze T."/>
            <person name="Roberts R.J."/>
        </authorList>
    </citation>
    <scope>NUCLEOTIDE SEQUENCE [LARGE SCALE GENOMIC DNA]</scope>
    <source>
        <strain evidence="5 6">K2</strain>
    </source>
</reference>
<dbReference type="InterPro" id="IPR051802">
    <property type="entry name" value="YfhM-like"/>
</dbReference>
<dbReference type="InterPro" id="IPR041246">
    <property type="entry name" value="Bact_MG10"/>
</dbReference>
<dbReference type="Gene3D" id="2.60.40.1930">
    <property type="match status" value="1"/>
</dbReference>
<dbReference type="Proteomes" id="UP000324209">
    <property type="component" value="Chromosome"/>
</dbReference>
<dbReference type="CDD" id="cd02891">
    <property type="entry name" value="A2M_like"/>
    <property type="match status" value="1"/>
</dbReference>
<gene>
    <name evidence="5" type="ORF">EXM22_10060</name>
</gene>
<dbReference type="SMART" id="SM01419">
    <property type="entry name" value="Thiol-ester_cl"/>
    <property type="match status" value="1"/>
</dbReference>
<evidence type="ECO:0000256" key="1">
    <source>
        <dbReference type="ARBA" id="ARBA00010556"/>
    </source>
</evidence>
<dbReference type="KEGG" id="ock:EXM22_10060"/>
<keyword evidence="2" id="KW-0732">Signal</keyword>
<dbReference type="InterPro" id="IPR011625">
    <property type="entry name" value="A2M_N_BRD"/>
</dbReference>
<keyword evidence="6" id="KW-1185">Reference proteome</keyword>
<dbReference type="Pfam" id="PF11974">
    <property type="entry name" value="bMG3"/>
    <property type="match status" value="1"/>
</dbReference>
<dbReference type="Pfam" id="PF07678">
    <property type="entry name" value="TED_complement"/>
    <property type="match status" value="1"/>
</dbReference>
<dbReference type="Pfam" id="PF00207">
    <property type="entry name" value="A2M"/>
    <property type="match status" value="1"/>
</dbReference>
<evidence type="ECO:0000313" key="6">
    <source>
        <dbReference type="Proteomes" id="UP000324209"/>
    </source>
</evidence>
<dbReference type="InterPro" id="IPR047565">
    <property type="entry name" value="Alpha-macroglob_thiol-ester_cl"/>
</dbReference>
<accession>A0A5C1QJH4</accession>
<evidence type="ECO:0008006" key="7">
    <source>
        <dbReference type="Google" id="ProtNLM"/>
    </source>
</evidence>
<comment type="similarity">
    <text evidence="1">Belongs to the protease inhibitor I39 (alpha-2-macroglobulin) family. Bacterial alpha-2-macroglobulin subfamily.</text>
</comment>
<dbReference type="OrthoDB" id="9767116at2"/>
<dbReference type="InterPro" id="IPR001599">
    <property type="entry name" value="Macroglobln_a2"/>
</dbReference>
<proteinExistence type="inferred from homology"/>
<dbReference type="Pfam" id="PF17962">
    <property type="entry name" value="bMG6"/>
    <property type="match status" value="1"/>
</dbReference>
<dbReference type="RefSeq" id="WP_149486395.1">
    <property type="nucleotide sequence ID" value="NZ_CP036150.1"/>
</dbReference>
<feature type="domain" description="Alpha-2-macroglobulin bait region" evidence="3">
    <location>
        <begin position="969"/>
        <end position="1111"/>
    </location>
</feature>
<dbReference type="GO" id="GO:0004866">
    <property type="term" value="F:endopeptidase inhibitor activity"/>
    <property type="evidence" value="ECO:0007669"/>
    <property type="project" value="InterPro"/>
</dbReference>